<dbReference type="FunFam" id="3.40.50.1970:FF:000003">
    <property type="entry name" value="Alcohol dehydrogenase, iron-containing"/>
    <property type="match status" value="1"/>
</dbReference>
<evidence type="ECO:0000313" key="14">
    <source>
        <dbReference type="Proteomes" id="UP000078200"/>
    </source>
</evidence>
<evidence type="ECO:0000259" key="12">
    <source>
        <dbReference type="Pfam" id="PF25137"/>
    </source>
</evidence>
<dbReference type="InterPro" id="IPR039697">
    <property type="entry name" value="Alcohol_dehydrogenase_Fe"/>
</dbReference>
<organism evidence="13 14">
    <name type="scientific">Glossina austeni</name>
    <name type="common">Savannah tsetse fly</name>
    <dbReference type="NCBI Taxonomy" id="7395"/>
    <lineage>
        <taxon>Eukaryota</taxon>
        <taxon>Metazoa</taxon>
        <taxon>Ecdysozoa</taxon>
        <taxon>Arthropoda</taxon>
        <taxon>Hexapoda</taxon>
        <taxon>Insecta</taxon>
        <taxon>Pterygota</taxon>
        <taxon>Neoptera</taxon>
        <taxon>Endopterygota</taxon>
        <taxon>Diptera</taxon>
        <taxon>Brachycera</taxon>
        <taxon>Muscomorpha</taxon>
        <taxon>Hippoboscoidea</taxon>
        <taxon>Glossinidae</taxon>
        <taxon>Glossina</taxon>
    </lineage>
</organism>
<dbReference type="AlphaFoldDB" id="A0A1A9UF86"/>
<accession>A0A1A9UF86</accession>
<evidence type="ECO:0000313" key="13">
    <source>
        <dbReference type="EnsemblMetazoa" id="GAUT002973-PA"/>
    </source>
</evidence>
<dbReference type="Pfam" id="PF25137">
    <property type="entry name" value="ADH_Fe_C"/>
    <property type="match status" value="1"/>
</dbReference>
<comment type="function">
    <text evidence="8">Catalyzes the cofactor-independent reversible oxidation of gamma-hydroxybutyrate (GHB) to succinic semialdehyde (SSA) coupled to reduction of 2-ketoglutarate (2-KG) to D-2-hydroxyglutarate (D-2-HG). L-3-hydroxybutyrate (L-3-OHB) is also a substrate for HOT when using 2-KG as hydrogen acceptor, resulting in the formation of D-2-HG.</text>
</comment>
<dbReference type="GO" id="GO:0047988">
    <property type="term" value="F:hydroxyacid-oxoacid transhydrogenase activity"/>
    <property type="evidence" value="ECO:0007669"/>
    <property type="project" value="UniProtKB-EC"/>
</dbReference>
<feature type="domain" description="Alcohol dehydrogenase iron-type/glycerol dehydrogenase GldA" evidence="11">
    <location>
        <begin position="48"/>
        <end position="220"/>
    </location>
</feature>
<evidence type="ECO:0000256" key="4">
    <source>
        <dbReference type="ARBA" id="ARBA00013182"/>
    </source>
</evidence>
<proteinExistence type="inferred from homology"/>
<dbReference type="InterPro" id="IPR001670">
    <property type="entry name" value="ADH_Fe/GldA"/>
</dbReference>
<dbReference type="GO" id="GO:0004022">
    <property type="term" value="F:alcohol dehydrogenase (NAD+) activity"/>
    <property type="evidence" value="ECO:0007669"/>
    <property type="project" value="InterPro"/>
</dbReference>
<dbReference type="PANTHER" id="PTHR11496:SF83">
    <property type="entry name" value="HYDROXYACID-OXOACID TRANSHYDROGENASE, MITOCHONDRIAL"/>
    <property type="match status" value="1"/>
</dbReference>
<reference evidence="13" key="1">
    <citation type="submission" date="2020-05" db="UniProtKB">
        <authorList>
            <consortium name="EnsemblMetazoa"/>
        </authorList>
    </citation>
    <scope>IDENTIFICATION</scope>
    <source>
        <strain evidence="13">TTRI</strain>
    </source>
</reference>
<comment type="catalytic activity">
    <reaction evidence="1">
        <text>(S)-3-hydroxybutanoate + 2-oxoglutarate = (R)-2-hydroxyglutarate + acetoacetate</text>
        <dbReference type="Rhea" id="RHEA:23048"/>
        <dbReference type="ChEBI" id="CHEBI:11047"/>
        <dbReference type="ChEBI" id="CHEBI:13705"/>
        <dbReference type="ChEBI" id="CHEBI:15801"/>
        <dbReference type="ChEBI" id="CHEBI:16810"/>
        <dbReference type="EC" id="1.1.99.24"/>
    </reaction>
</comment>
<keyword evidence="14" id="KW-1185">Reference proteome</keyword>
<evidence type="ECO:0000256" key="9">
    <source>
        <dbReference type="ARBA" id="ARBA00049496"/>
    </source>
</evidence>
<dbReference type="Gene3D" id="3.40.50.1970">
    <property type="match status" value="1"/>
</dbReference>
<dbReference type="VEuPathDB" id="VectorBase:GAUT002973"/>
<comment type="subcellular location">
    <subcellularLocation>
        <location evidence="2">Mitochondrion</location>
    </subcellularLocation>
</comment>
<evidence type="ECO:0000256" key="10">
    <source>
        <dbReference type="ARBA" id="ARBA00070550"/>
    </source>
</evidence>
<evidence type="ECO:0000256" key="2">
    <source>
        <dbReference type="ARBA" id="ARBA00004173"/>
    </source>
</evidence>
<dbReference type="InterPro" id="IPR042157">
    <property type="entry name" value="HOT"/>
</dbReference>
<dbReference type="CDD" id="cd08190">
    <property type="entry name" value="HOT"/>
    <property type="match status" value="1"/>
</dbReference>
<dbReference type="GO" id="GO:0005739">
    <property type="term" value="C:mitochondrion"/>
    <property type="evidence" value="ECO:0007669"/>
    <property type="project" value="UniProtKB-SubCell"/>
</dbReference>
<comment type="catalytic activity">
    <reaction evidence="9">
        <text>4-hydroxybutanoate + 2-oxoglutarate = (R)-2-hydroxyglutarate + succinate semialdehyde</text>
        <dbReference type="Rhea" id="RHEA:24734"/>
        <dbReference type="ChEBI" id="CHEBI:15801"/>
        <dbReference type="ChEBI" id="CHEBI:16724"/>
        <dbReference type="ChEBI" id="CHEBI:16810"/>
        <dbReference type="ChEBI" id="CHEBI:57706"/>
        <dbReference type="EC" id="1.1.99.24"/>
    </reaction>
</comment>
<evidence type="ECO:0000256" key="7">
    <source>
        <dbReference type="ARBA" id="ARBA00023128"/>
    </source>
</evidence>
<evidence type="ECO:0000256" key="1">
    <source>
        <dbReference type="ARBA" id="ARBA00000813"/>
    </source>
</evidence>
<evidence type="ECO:0000256" key="6">
    <source>
        <dbReference type="ARBA" id="ARBA00023002"/>
    </source>
</evidence>
<dbReference type="Gene3D" id="1.20.1090.10">
    <property type="entry name" value="Dehydroquinate synthase-like - alpha domain"/>
    <property type="match status" value="1"/>
</dbReference>
<dbReference type="EC" id="1.1.99.24" evidence="4"/>
<comment type="similarity">
    <text evidence="3">Belongs to the iron-containing alcohol dehydrogenase family. Hydroxyacid-oxoacid transhydrogenase subfamily.</text>
</comment>
<evidence type="ECO:0000259" key="11">
    <source>
        <dbReference type="Pfam" id="PF00465"/>
    </source>
</evidence>
<dbReference type="InterPro" id="IPR056798">
    <property type="entry name" value="ADH_Fe_C"/>
</dbReference>
<keyword evidence="6" id="KW-0560">Oxidoreductase</keyword>
<dbReference type="STRING" id="7395.A0A1A9UF86"/>
<feature type="domain" description="Fe-containing alcohol dehydrogenase-like C-terminal" evidence="12">
    <location>
        <begin position="271"/>
        <end position="459"/>
    </location>
</feature>
<dbReference type="Proteomes" id="UP000078200">
    <property type="component" value="Unassembled WGS sequence"/>
</dbReference>
<keyword evidence="7" id="KW-0496">Mitochondrion</keyword>
<evidence type="ECO:0000256" key="5">
    <source>
        <dbReference type="ARBA" id="ARBA00022946"/>
    </source>
</evidence>
<evidence type="ECO:0000256" key="8">
    <source>
        <dbReference type="ARBA" id="ARBA00024921"/>
    </source>
</evidence>
<sequence>MSHRKALSVLNTIAANACRCPAHSLNYGSTAPKTAEKMEYAFEMSSSIVRFGPGVSGELGADLHNMGAKVVCVVTDKNVVKLKSVKTAFDALKRHGIQFDVYDQTRIEPTDESLWQAVQFARAKEFDAFVAIGGGSSIDTCKAANLFASDKQAEFLDYVNKPVGKGKEVNIKLKPLIAIPTTGGTGSETTGVVIFDCKNLHCKTGISSKYLKPTLGLIDPLHTLSQPERVTAYSGFDVFCHALESFTAIDYRQRDLAPSDPSLRPPYQGRNPISDVWARFALHTIRDNLMPAIYQSGNLRARSRMHLASTMAGIGFGNAGVHLPHALSYPISGMVRQFQPKDYNVDYPLIPHGLSVVMTAPAVFEFLGTTCPDRHLEAASLLGADVSNAHAIDAGKILGDTIREYMQRAGIENGLKSLGFSNKDIPILVEGTLPQERITKLAPRTQTQEHLAKLFEKSMEIY</sequence>
<dbReference type="Pfam" id="PF00465">
    <property type="entry name" value="Fe-ADH"/>
    <property type="match status" value="1"/>
</dbReference>
<dbReference type="PANTHER" id="PTHR11496">
    <property type="entry name" value="ALCOHOL DEHYDROGENASE"/>
    <property type="match status" value="1"/>
</dbReference>
<keyword evidence="5" id="KW-0809">Transit peptide</keyword>
<dbReference type="FunFam" id="1.20.1090.10:FF:000003">
    <property type="entry name" value="Probable hydroxyacid-oxoacid transhydrogenase, mitochondrial"/>
    <property type="match status" value="1"/>
</dbReference>
<dbReference type="SUPFAM" id="SSF56796">
    <property type="entry name" value="Dehydroquinate synthase-like"/>
    <property type="match status" value="1"/>
</dbReference>
<name>A0A1A9UF86_GLOAU</name>
<dbReference type="EnsemblMetazoa" id="GAUT002973-RA">
    <property type="protein sequence ID" value="GAUT002973-PA"/>
    <property type="gene ID" value="GAUT002973"/>
</dbReference>
<protein>
    <recommendedName>
        <fullName evidence="10">Probable hydroxyacid-oxoacid transhydrogenase, mitochondrial</fullName>
        <ecNumber evidence="4">1.1.99.24</ecNumber>
    </recommendedName>
</protein>
<dbReference type="GO" id="GO:0046872">
    <property type="term" value="F:metal ion binding"/>
    <property type="evidence" value="ECO:0007669"/>
    <property type="project" value="InterPro"/>
</dbReference>
<evidence type="ECO:0000256" key="3">
    <source>
        <dbReference type="ARBA" id="ARBA00010005"/>
    </source>
</evidence>